<gene>
    <name evidence="1" type="ORF">C6H66_24640</name>
</gene>
<name>A0A2S8PTV2_9GAMM</name>
<dbReference type="AlphaFoldDB" id="A0A2S8PTV2"/>
<organism evidence="1 2">
    <name type="scientific">Photorhabdus hindustanensis</name>
    <dbReference type="NCBI Taxonomy" id="2918802"/>
    <lineage>
        <taxon>Bacteria</taxon>
        <taxon>Pseudomonadati</taxon>
        <taxon>Pseudomonadota</taxon>
        <taxon>Gammaproteobacteria</taxon>
        <taxon>Enterobacterales</taxon>
        <taxon>Morganellaceae</taxon>
        <taxon>Photorhabdus</taxon>
    </lineage>
</organism>
<evidence type="ECO:0000313" key="2">
    <source>
        <dbReference type="Proteomes" id="UP000239550"/>
    </source>
</evidence>
<sequence>MRGKAAGDLDALKREYNTLKDLRIKSQKEFAKNPENKANLSILEKKIHNVERSQEMNRVLNNAGLPDTKANNHMIIDKLLDSAKSVTPENRKTSVVVSGNNGEIRVYATWTILPDGSKRLSTVQTGTFK</sequence>
<keyword evidence="2" id="KW-1185">Reference proteome</keyword>
<dbReference type="RefSeq" id="WP_105397024.1">
    <property type="nucleotide sequence ID" value="NZ_CAWNTA010000047.1"/>
</dbReference>
<proteinExistence type="predicted"/>
<dbReference type="Proteomes" id="UP000239550">
    <property type="component" value="Unassembled WGS sequence"/>
</dbReference>
<protein>
    <submittedName>
        <fullName evidence="1">Uncharacterized protein</fullName>
    </submittedName>
</protein>
<dbReference type="EMBL" id="PUWT01000140">
    <property type="protein sequence ID" value="PQQ22165.1"/>
    <property type="molecule type" value="Genomic_DNA"/>
</dbReference>
<comment type="caution">
    <text evidence="1">The sequence shown here is derived from an EMBL/GenBank/DDBJ whole genome shotgun (WGS) entry which is preliminary data.</text>
</comment>
<accession>A0A2S8PTV2</accession>
<reference evidence="1 2" key="1">
    <citation type="submission" date="2018-02" db="EMBL/GenBank/DDBJ databases">
        <title>Five New Genomes of Indian Photorhabdus Isolates TSA.</title>
        <authorList>
            <person name="Dubay B."/>
            <person name="Somvanshi V.S."/>
        </authorList>
    </citation>
    <scope>NUCLEOTIDE SEQUENCE [LARGE SCALE GENOMIC DNA]</scope>
    <source>
        <strain evidence="1 2">H1</strain>
    </source>
</reference>
<evidence type="ECO:0000313" key="1">
    <source>
        <dbReference type="EMBL" id="PQQ22165.1"/>
    </source>
</evidence>